<feature type="transmembrane region" description="Helical" evidence="8">
    <location>
        <begin position="141"/>
        <end position="166"/>
    </location>
</feature>
<dbReference type="InterPro" id="IPR027417">
    <property type="entry name" value="P-loop_NTPase"/>
</dbReference>
<comment type="caution">
    <text evidence="10">The sequence shown here is derived from an EMBL/GenBank/DDBJ whole genome shotgun (WGS) entry which is preliminary data.</text>
</comment>
<feature type="transmembrane region" description="Helical" evidence="8">
    <location>
        <begin position="74"/>
        <end position="90"/>
    </location>
</feature>
<keyword evidence="2" id="KW-1003">Cell membrane</keyword>
<protein>
    <submittedName>
        <fullName evidence="10">ABC-type multidrug transport system fused ATPase/permease subunit</fullName>
    </submittedName>
</protein>
<evidence type="ECO:0000256" key="3">
    <source>
        <dbReference type="ARBA" id="ARBA00022692"/>
    </source>
</evidence>
<proteinExistence type="predicted"/>
<feature type="domain" description="ABC transmembrane type-1" evidence="9">
    <location>
        <begin position="37"/>
        <end position="309"/>
    </location>
</feature>
<evidence type="ECO:0000313" key="10">
    <source>
        <dbReference type="EMBL" id="MDR7329154.1"/>
    </source>
</evidence>
<dbReference type="PROSITE" id="PS50929">
    <property type="entry name" value="ABC_TM1F"/>
    <property type="match status" value="1"/>
</dbReference>
<keyword evidence="6 8" id="KW-0472">Membrane</keyword>
<evidence type="ECO:0000256" key="1">
    <source>
        <dbReference type="ARBA" id="ARBA00004429"/>
    </source>
</evidence>
<evidence type="ECO:0000313" key="11">
    <source>
        <dbReference type="Proteomes" id="UP001180840"/>
    </source>
</evidence>
<sequence length="579" mass="62298">MTSPTSGPDGTGPNIDAAEERTVAAMPAVWAGRRRRLLVFLAVLGVLQALLAVIMALTVASILSPEVSSDPWDLAALLGSVLGIGLARWMERVLAEDLGQHYVSEQRRRLVTAAIGDADYSQSLGVTVTRASNDLSALRNWVALGIVPLVTGVPLIAVLLAALFVYEWHIGVAVAAPLVLIGSLLPSLSRLTLERARRLRRRRGRMSARIADTVLAGESVRVAGAVQREVRAVDRESSRVVTAAVDRAWITGLTRSLTATAASLSTVGVVVLSMLGTITSAEVASVMTLLGVLATPVGDLGRVVEYRQNYRAATLILAPVLGQADQLRAQERDRLRQWRDEYDGLELDPDRPRGVRVSGLIANDRHVPDLTARPGERVRMVATDPHHLRVVMGMLSGFGEEGVLSIDGHDYGVAPGKIRRMLVGMASEHIPLERGSIRRLVSFRAPAATDAEVEDKLVRVGLWDLVQADLRGWNLKLKNDGQPWSIRNVTLLKIARAMLGHPPLLVLEGVDNLLDDAAVARVRRLLADYEGVVVFSSAAPGDLVGEYSVWNVDGVEVDPEERGDDDTPPAAAGPGDDEG</sequence>
<dbReference type="Proteomes" id="UP001180840">
    <property type="component" value="Unassembled WGS sequence"/>
</dbReference>
<dbReference type="EMBL" id="JAVDXZ010000001">
    <property type="protein sequence ID" value="MDR7329154.1"/>
    <property type="molecule type" value="Genomic_DNA"/>
</dbReference>
<feature type="transmembrane region" description="Helical" evidence="8">
    <location>
        <begin position="37"/>
        <end position="62"/>
    </location>
</feature>
<keyword evidence="5 8" id="KW-1133">Transmembrane helix</keyword>
<evidence type="ECO:0000256" key="7">
    <source>
        <dbReference type="SAM" id="MobiDB-lite"/>
    </source>
</evidence>
<dbReference type="SUPFAM" id="SSF52540">
    <property type="entry name" value="P-loop containing nucleoside triphosphate hydrolases"/>
    <property type="match status" value="1"/>
</dbReference>
<dbReference type="PANTHER" id="PTHR24221:SF654">
    <property type="entry name" value="ATP-BINDING CASSETTE SUB-FAMILY B MEMBER 6"/>
    <property type="match status" value="1"/>
</dbReference>
<dbReference type="InterPro" id="IPR036640">
    <property type="entry name" value="ABC1_TM_sf"/>
</dbReference>
<dbReference type="Pfam" id="PF00664">
    <property type="entry name" value="ABC_membrane"/>
    <property type="match status" value="1"/>
</dbReference>
<keyword evidence="11" id="KW-1185">Reference proteome</keyword>
<dbReference type="PANTHER" id="PTHR24221">
    <property type="entry name" value="ATP-BINDING CASSETTE SUB-FAMILY B"/>
    <property type="match status" value="1"/>
</dbReference>
<reference evidence="10" key="1">
    <citation type="submission" date="2023-07" db="EMBL/GenBank/DDBJ databases">
        <title>Sequencing the genomes of 1000 actinobacteria strains.</title>
        <authorList>
            <person name="Klenk H.-P."/>
        </authorList>
    </citation>
    <scope>NUCLEOTIDE SEQUENCE</scope>
    <source>
        <strain evidence="10">DSM 107476</strain>
    </source>
</reference>
<evidence type="ECO:0000256" key="8">
    <source>
        <dbReference type="SAM" id="Phobius"/>
    </source>
</evidence>
<name>A0ABU1ZW35_9CORY</name>
<feature type="transmembrane region" description="Helical" evidence="8">
    <location>
        <begin position="172"/>
        <end position="193"/>
    </location>
</feature>
<dbReference type="RefSeq" id="WP_290198121.1">
    <property type="nucleotide sequence ID" value="NZ_CP047654.1"/>
</dbReference>
<accession>A0ABU1ZW35</accession>
<evidence type="ECO:0000259" key="9">
    <source>
        <dbReference type="PROSITE" id="PS50929"/>
    </source>
</evidence>
<evidence type="ECO:0000256" key="6">
    <source>
        <dbReference type="ARBA" id="ARBA00023136"/>
    </source>
</evidence>
<evidence type="ECO:0000256" key="4">
    <source>
        <dbReference type="ARBA" id="ARBA00022967"/>
    </source>
</evidence>
<gene>
    <name evidence="10" type="ORF">J2S39_000830</name>
</gene>
<keyword evidence="3 8" id="KW-0812">Transmembrane</keyword>
<dbReference type="InterPro" id="IPR039421">
    <property type="entry name" value="Type_1_exporter"/>
</dbReference>
<feature type="compositionally biased region" description="Acidic residues" evidence="7">
    <location>
        <begin position="556"/>
        <end position="567"/>
    </location>
</feature>
<keyword evidence="2" id="KW-0997">Cell inner membrane</keyword>
<organism evidence="10 11">
    <name type="scientific">Corynebacterium guangdongense</name>
    <dbReference type="NCBI Taxonomy" id="1783348"/>
    <lineage>
        <taxon>Bacteria</taxon>
        <taxon>Bacillati</taxon>
        <taxon>Actinomycetota</taxon>
        <taxon>Actinomycetes</taxon>
        <taxon>Mycobacteriales</taxon>
        <taxon>Corynebacteriaceae</taxon>
        <taxon>Corynebacterium</taxon>
    </lineage>
</organism>
<comment type="subcellular location">
    <subcellularLocation>
        <location evidence="1">Cell inner membrane</location>
        <topology evidence="1">Multi-pass membrane protein</topology>
    </subcellularLocation>
</comment>
<evidence type="ECO:0000256" key="5">
    <source>
        <dbReference type="ARBA" id="ARBA00022989"/>
    </source>
</evidence>
<dbReference type="SUPFAM" id="SSF90123">
    <property type="entry name" value="ABC transporter transmembrane region"/>
    <property type="match status" value="1"/>
</dbReference>
<evidence type="ECO:0000256" key="2">
    <source>
        <dbReference type="ARBA" id="ARBA00022519"/>
    </source>
</evidence>
<feature type="transmembrane region" description="Helical" evidence="8">
    <location>
        <begin position="257"/>
        <end position="278"/>
    </location>
</feature>
<dbReference type="InterPro" id="IPR011527">
    <property type="entry name" value="ABC1_TM_dom"/>
</dbReference>
<feature type="region of interest" description="Disordered" evidence="7">
    <location>
        <begin position="556"/>
        <end position="579"/>
    </location>
</feature>
<dbReference type="Gene3D" id="1.20.1560.10">
    <property type="entry name" value="ABC transporter type 1, transmembrane domain"/>
    <property type="match status" value="1"/>
</dbReference>
<keyword evidence="4" id="KW-1278">Translocase</keyword>
<dbReference type="Gene3D" id="3.40.50.300">
    <property type="entry name" value="P-loop containing nucleotide triphosphate hydrolases"/>
    <property type="match status" value="1"/>
</dbReference>